<dbReference type="RefSeq" id="WP_203808287.1">
    <property type="nucleotide sequence ID" value="NZ_BOMY01000030.1"/>
</dbReference>
<gene>
    <name evidence="4" type="ORF">Ate02nite_43010</name>
</gene>
<dbReference type="GO" id="GO:0005737">
    <property type="term" value="C:cytoplasm"/>
    <property type="evidence" value="ECO:0007669"/>
    <property type="project" value="TreeGrafter"/>
</dbReference>
<dbReference type="Gene3D" id="3.10.310.10">
    <property type="entry name" value="Diaminopimelate Epimerase, Chain A, domain 1"/>
    <property type="match status" value="2"/>
</dbReference>
<dbReference type="PANTHER" id="PTHR13774:SF17">
    <property type="entry name" value="PHENAZINE BIOSYNTHESIS-LIKE DOMAIN-CONTAINING PROTEIN"/>
    <property type="match status" value="1"/>
</dbReference>
<keyword evidence="5" id="KW-1185">Reference proteome</keyword>
<dbReference type="NCBIfam" id="TIGR00654">
    <property type="entry name" value="PhzF_family"/>
    <property type="match status" value="1"/>
</dbReference>
<comment type="caution">
    <text evidence="4">The sequence shown here is derived from an EMBL/GenBank/DDBJ whole genome shotgun (WGS) entry which is preliminary data.</text>
</comment>
<comment type="similarity">
    <text evidence="1">Belongs to the PhzF family.</text>
</comment>
<sequence length="264" mass="27815">MRIRIIDAFTDRPFAGNPAGVCLLDADAWPDETWMRQVAAELNLSETAFAHPLAGGPDWALRWFTPTTEVNLCGHATLATAHALGAGTHRFDTRSGILTARVADDGLITLDFPAAPPVAATAPAGFVEAFGVTPQEIHRADQLGDLLAVLPDEAALRALRPDMRALAALRPATGLRGFIATAPGTTHDFVSRFFAPASGIPEDPVTGSAHTVLAPYWSNRLGRTDLVGLQVSARTGVVQTALRGNRVNLTGRAVTVLDGTLTAA</sequence>
<dbReference type="SUPFAM" id="SSF54506">
    <property type="entry name" value="Diaminopimelate epimerase-like"/>
    <property type="match status" value="1"/>
</dbReference>
<reference evidence="4" key="1">
    <citation type="submission" date="2021-01" db="EMBL/GenBank/DDBJ databases">
        <title>Whole genome shotgun sequence of Actinoplanes tereljensis NBRC 105297.</title>
        <authorList>
            <person name="Komaki H."/>
            <person name="Tamura T."/>
        </authorList>
    </citation>
    <scope>NUCLEOTIDE SEQUENCE</scope>
    <source>
        <strain evidence="4">NBRC 105297</strain>
    </source>
</reference>
<proteinExistence type="inferred from homology"/>
<dbReference type="Pfam" id="PF02567">
    <property type="entry name" value="PhzC-PhzF"/>
    <property type="match status" value="1"/>
</dbReference>
<evidence type="ECO:0000313" key="5">
    <source>
        <dbReference type="Proteomes" id="UP000623608"/>
    </source>
</evidence>
<keyword evidence="2" id="KW-0413">Isomerase</keyword>
<name>A0A919NMK1_9ACTN</name>
<dbReference type="PIRSF" id="PIRSF016184">
    <property type="entry name" value="PhzC_PhzF"/>
    <property type="match status" value="1"/>
</dbReference>
<dbReference type="EMBL" id="BOMY01000030">
    <property type="protein sequence ID" value="GIF21571.1"/>
    <property type="molecule type" value="Genomic_DNA"/>
</dbReference>
<dbReference type="PANTHER" id="PTHR13774">
    <property type="entry name" value="PHENAZINE BIOSYNTHESIS PROTEIN"/>
    <property type="match status" value="1"/>
</dbReference>
<dbReference type="Proteomes" id="UP000623608">
    <property type="component" value="Unassembled WGS sequence"/>
</dbReference>
<dbReference type="AlphaFoldDB" id="A0A919NMK1"/>
<dbReference type="GO" id="GO:0016853">
    <property type="term" value="F:isomerase activity"/>
    <property type="evidence" value="ECO:0007669"/>
    <property type="project" value="UniProtKB-KW"/>
</dbReference>
<evidence type="ECO:0000313" key="4">
    <source>
        <dbReference type="EMBL" id="GIF21571.1"/>
    </source>
</evidence>
<organism evidence="4 5">
    <name type="scientific">Paractinoplanes tereljensis</name>
    <dbReference type="NCBI Taxonomy" id="571912"/>
    <lineage>
        <taxon>Bacteria</taxon>
        <taxon>Bacillati</taxon>
        <taxon>Actinomycetota</taxon>
        <taxon>Actinomycetes</taxon>
        <taxon>Micromonosporales</taxon>
        <taxon>Micromonosporaceae</taxon>
        <taxon>Paractinoplanes</taxon>
    </lineage>
</organism>
<evidence type="ECO:0000256" key="2">
    <source>
        <dbReference type="ARBA" id="ARBA00023235"/>
    </source>
</evidence>
<accession>A0A919NMK1</accession>
<dbReference type="InterPro" id="IPR003719">
    <property type="entry name" value="Phenazine_PhzF-like"/>
</dbReference>
<protein>
    <submittedName>
        <fullName evidence="4">Oxidoreductase</fullName>
    </submittedName>
</protein>
<feature type="active site" evidence="3">
    <location>
        <position position="46"/>
    </location>
</feature>
<evidence type="ECO:0000256" key="3">
    <source>
        <dbReference type="PIRSR" id="PIRSR016184-1"/>
    </source>
</evidence>
<evidence type="ECO:0000256" key="1">
    <source>
        <dbReference type="ARBA" id="ARBA00008270"/>
    </source>
</evidence>